<keyword evidence="8" id="KW-1185">Reference proteome</keyword>
<dbReference type="PROSITE" id="PS50977">
    <property type="entry name" value="HTH_TETR_2"/>
    <property type="match status" value="1"/>
</dbReference>
<evidence type="ECO:0000256" key="3">
    <source>
        <dbReference type="ARBA" id="ARBA00023163"/>
    </source>
</evidence>
<gene>
    <name evidence="7" type="ORF">MMAGJ_64550</name>
</gene>
<dbReference type="InterPro" id="IPR036271">
    <property type="entry name" value="Tet_transcr_reg_TetR-rel_C_sf"/>
</dbReference>
<dbReference type="EMBL" id="AP022567">
    <property type="protein sequence ID" value="BBX37173.1"/>
    <property type="molecule type" value="Genomic_DNA"/>
</dbReference>
<evidence type="ECO:0000313" key="7">
    <source>
        <dbReference type="EMBL" id="BBX37173.1"/>
    </source>
</evidence>
<feature type="region of interest" description="Disordered" evidence="5">
    <location>
        <begin position="240"/>
        <end position="262"/>
    </location>
</feature>
<dbReference type="InterPro" id="IPR023772">
    <property type="entry name" value="DNA-bd_HTH_TetR-type_CS"/>
</dbReference>
<dbReference type="PANTHER" id="PTHR30055">
    <property type="entry name" value="HTH-TYPE TRANSCRIPTIONAL REGULATOR RUTR"/>
    <property type="match status" value="1"/>
</dbReference>
<dbReference type="Proteomes" id="UP000465622">
    <property type="component" value="Chromosome"/>
</dbReference>
<dbReference type="SUPFAM" id="SSF46689">
    <property type="entry name" value="Homeodomain-like"/>
    <property type="match status" value="1"/>
</dbReference>
<name>A0ABM7I2Q0_MYCME</name>
<dbReference type="Pfam" id="PF00440">
    <property type="entry name" value="TetR_N"/>
    <property type="match status" value="1"/>
</dbReference>
<keyword evidence="3" id="KW-0804">Transcription</keyword>
<protein>
    <submittedName>
        <fullName evidence="7">TetR family transcriptional regulator</fullName>
    </submittedName>
</protein>
<dbReference type="PANTHER" id="PTHR30055:SF234">
    <property type="entry name" value="HTH-TYPE TRANSCRIPTIONAL REGULATOR BETI"/>
    <property type="match status" value="1"/>
</dbReference>
<proteinExistence type="predicted"/>
<organism evidence="7 8">
    <name type="scientific">Mycolicibacterium mageritense</name>
    <name type="common">Mycobacterium mageritense</name>
    <dbReference type="NCBI Taxonomy" id="53462"/>
    <lineage>
        <taxon>Bacteria</taxon>
        <taxon>Bacillati</taxon>
        <taxon>Actinomycetota</taxon>
        <taxon>Actinomycetes</taxon>
        <taxon>Mycobacteriales</taxon>
        <taxon>Mycobacteriaceae</taxon>
        <taxon>Mycolicibacterium</taxon>
    </lineage>
</organism>
<evidence type="ECO:0000313" key="8">
    <source>
        <dbReference type="Proteomes" id="UP000465622"/>
    </source>
</evidence>
<dbReference type="InterPro" id="IPR050109">
    <property type="entry name" value="HTH-type_TetR-like_transc_reg"/>
</dbReference>
<evidence type="ECO:0000256" key="2">
    <source>
        <dbReference type="ARBA" id="ARBA00023125"/>
    </source>
</evidence>
<evidence type="ECO:0000256" key="1">
    <source>
        <dbReference type="ARBA" id="ARBA00023015"/>
    </source>
</evidence>
<dbReference type="SUPFAM" id="SSF48498">
    <property type="entry name" value="Tetracyclin repressor-like, C-terminal domain"/>
    <property type="match status" value="1"/>
</dbReference>
<sequence>MSITAMPLGSPNSWMITARTVASVELAVRCGTVATVMDACVHFREVRTMSDQLPHMLRSDARDNRDRLLKVARELFSERGMNVTMREVARHANVGAATLYRRFPTKQMLVDAAFADEMRECHRIVDDGCADPDPWRGFCSVIDRISVLNSRNQGFVDAFMSANPQLHALAVHRASLLRSLAQLADRAKAAGELRHDFVIDDLVLVLLAGRGLSSTPPSVREAAARRFAALAIDAFRQSGANSRLPRSPGSLPFGVPGRVADR</sequence>
<keyword evidence="2 4" id="KW-0238">DNA-binding</keyword>
<dbReference type="PRINTS" id="PR00455">
    <property type="entry name" value="HTHTETR"/>
</dbReference>
<dbReference type="InterPro" id="IPR049445">
    <property type="entry name" value="TetR_SbtR-like_C"/>
</dbReference>
<accession>A0ABM7I2Q0</accession>
<feature type="DNA-binding region" description="H-T-H motif" evidence="4">
    <location>
        <begin position="84"/>
        <end position="103"/>
    </location>
</feature>
<dbReference type="PROSITE" id="PS01081">
    <property type="entry name" value="HTH_TETR_1"/>
    <property type="match status" value="1"/>
</dbReference>
<feature type="domain" description="HTH tetR-type" evidence="6">
    <location>
        <begin position="62"/>
        <end position="121"/>
    </location>
</feature>
<evidence type="ECO:0000256" key="4">
    <source>
        <dbReference type="PROSITE-ProRule" id="PRU00335"/>
    </source>
</evidence>
<dbReference type="Gene3D" id="1.10.357.10">
    <property type="entry name" value="Tetracycline Repressor, domain 2"/>
    <property type="match status" value="1"/>
</dbReference>
<reference evidence="7 8" key="1">
    <citation type="journal article" date="2019" name="Emerg. Microbes Infect.">
        <title>Comprehensive subspecies identification of 175 nontuberculous mycobacteria species based on 7547 genomic profiles.</title>
        <authorList>
            <person name="Matsumoto Y."/>
            <person name="Kinjo T."/>
            <person name="Motooka D."/>
            <person name="Nabeya D."/>
            <person name="Jung N."/>
            <person name="Uechi K."/>
            <person name="Horii T."/>
            <person name="Iida T."/>
            <person name="Fujita J."/>
            <person name="Nakamura S."/>
        </authorList>
    </citation>
    <scope>NUCLEOTIDE SEQUENCE [LARGE SCALE GENOMIC DNA]</scope>
    <source>
        <strain evidence="7 8">JCM 12375</strain>
    </source>
</reference>
<evidence type="ECO:0000256" key="5">
    <source>
        <dbReference type="SAM" id="MobiDB-lite"/>
    </source>
</evidence>
<keyword evidence="1" id="KW-0805">Transcription regulation</keyword>
<dbReference type="Pfam" id="PF21597">
    <property type="entry name" value="TetR_C_43"/>
    <property type="match status" value="1"/>
</dbReference>
<dbReference type="InterPro" id="IPR001647">
    <property type="entry name" value="HTH_TetR"/>
</dbReference>
<evidence type="ECO:0000259" key="6">
    <source>
        <dbReference type="PROSITE" id="PS50977"/>
    </source>
</evidence>
<dbReference type="InterPro" id="IPR009057">
    <property type="entry name" value="Homeodomain-like_sf"/>
</dbReference>